<dbReference type="GO" id="GO:0016020">
    <property type="term" value="C:membrane"/>
    <property type="evidence" value="ECO:0007669"/>
    <property type="project" value="UniProtKB-SubCell"/>
</dbReference>
<feature type="transmembrane region" description="Helical" evidence="7">
    <location>
        <begin position="336"/>
        <end position="355"/>
    </location>
</feature>
<dbReference type="InterPro" id="IPR039309">
    <property type="entry name" value="BT1"/>
</dbReference>
<dbReference type="InterPro" id="IPR036259">
    <property type="entry name" value="MFS_trans_sf"/>
</dbReference>
<comment type="similarity">
    <text evidence="2">Belongs to the major facilitator superfamily. Folate-biopterin transporter (TC 2.A.71) family.</text>
</comment>
<dbReference type="Pfam" id="PF03092">
    <property type="entry name" value="BT1"/>
    <property type="match status" value="1"/>
</dbReference>
<comment type="caution">
    <text evidence="8">The sequence shown here is derived from an EMBL/GenBank/DDBJ whole genome shotgun (WGS) entry which is preliminary data.</text>
</comment>
<keyword evidence="3" id="KW-0813">Transport</keyword>
<dbReference type="AlphaFoldDB" id="A0AAE3NZE8"/>
<keyword evidence="5 7" id="KW-1133">Transmembrane helix</keyword>
<accession>A0AAE3NZE8</accession>
<keyword evidence="4 7" id="KW-0812">Transmembrane</keyword>
<dbReference type="Gene3D" id="1.20.1250.20">
    <property type="entry name" value="MFS general substrate transporter like domains"/>
    <property type="match status" value="2"/>
</dbReference>
<protein>
    <submittedName>
        <fullName evidence="8">MFS transporter</fullName>
    </submittedName>
</protein>
<gene>
    <name evidence="8" type="ORF">P0M35_04015</name>
</gene>
<name>A0AAE3NZE8_9BACT</name>
<feature type="transmembrane region" description="Helical" evidence="7">
    <location>
        <begin position="491"/>
        <end position="517"/>
    </location>
</feature>
<feature type="transmembrane region" description="Helical" evidence="7">
    <location>
        <begin position="556"/>
        <end position="577"/>
    </location>
</feature>
<evidence type="ECO:0000313" key="8">
    <source>
        <dbReference type="EMBL" id="MDF1611304.1"/>
    </source>
</evidence>
<sequence>MDKKEKNFSAWFWIPTLYIAEAISFIIITSVSVIMYQSLEVSNSEIIFYTSLLYLPWLIKPFWSPLIDAIGTKRDWILFTQVLLAISFIVIAFLIQLPDYFQFTIIALWIVSFIAATHDIAVDGFYLVALKESDQSFFIGIRNSFYKIALISTATLVLLFSNQIEKIFSVSPAEFKVVANPNKFFEETIKVDSLTIKQKPGPLKLVSSTSYLEISTKPKTKDQVVFYANFARNMNMMNGFVPQSIVLPDTSMLNDLVGNIGIIKFHLSKKPSEKDEYVITLKFVDGDNKFKVIEGNTLKFTSLNWNKPAFAVIQIDSNVTNKTIATFSAGVEKFSFGWTITFGFLSLIFLLLFVFHKFILPYPSNDEALIEKKNTTVGKEFFRSFARYFEKKKIILIILFFILYLFGHSQITKVLPQFLTDDKIIGGLYLQNYIVKIIKGISTITFALGSLIAGFIIYKKGLKYLMMIFTLMMNISLAVYIYLSWFLPNNFWIVTSLIGFENLCYGFGFSLILMYILNVSEGNYPSSHFAISFGFMSLGILLSEFSSLIIKDSFGYKYFFIWVLISTIPSFILVKLIPIEYNFGKKKISES</sequence>
<evidence type="ECO:0000256" key="7">
    <source>
        <dbReference type="SAM" id="Phobius"/>
    </source>
</evidence>
<feature type="transmembrane region" description="Helical" evidence="7">
    <location>
        <begin position="437"/>
        <end position="457"/>
    </location>
</feature>
<dbReference type="SUPFAM" id="SSF103473">
    <property type="entry name" value="MFS general substrate transporter"/>
    <property type="match status" value="2"/>
</dbReference>
<dbReference type="RefSeq" id="WP_321535070.1">
    <property type="nucleotide sequence ID" value="NZ_JARGDL010000003.1"/>
</dbReference>
<evidence type="ECO:0000256" key="6">
    <source>
        <dbReference type="ARBA" id="ARBA00023136"/>
    </source>
</evidence>
<evidence type="ECO:0000256" key="1">
    <source>
        <dbReference type="ARBA" id="ARBA00004141"/>
    </source>
</evidence>
<evidence type="ECO:0000313" key="9">
    <source>
        <dbReference type="Proteomes" id="UP001221302"/>
    </source>
</evidence>
<feature type="transmembrane region" description="Helical" evidence="7">
    <location>
        <begin position="143"/>
        <end position="161"/>
    </location>
</feature>
<feature type="transmembrane region" description="Helical" evidence="7">
    <location>
        <begin position="46"/>
        <end position="64"/>
    </location>
</feature>
<dbReference type="PANTHER" id="PTHR12778:SF10">
    <property type="entry name" value="MAJOR FACILITATOR SUPERFAMILY DOMAIN-CONTAINING PROTEIN 3"/>
    <property type="match status" value="1"/>
</dbReference>
<dbReference type="InterPro" id="IPR004752">
    <property type="entry name" value="AmpG_permease/AT-1"/>
</dbReference>
<evidence type="ECO:0000256" key="5">
    <source>
        <dbReference type="ARBA" id="ARBA00022989"/>
    </source>
</evidence>
<keyword evidence="6 7" id="KW-0472">Membrane</keyword>
<feature type="transmembrane region" description="Helical" evidence="7">
    <location>
        <begin position="12"/>
        <end position="34"/>
    </location>
</feature>
<feature type="transmembrane region" description="Helical" evidence="7">
    <location>
        <begin position="76"/>
        <end position="95"/>
    </location>
</feature>
<evidence type="ECO:0000256" key="2">
    <source>
        <dbReference type="ARBA" id="ARBA00007015"/>
    </source>
</evidence>
<proteinExistence type="inferred from homology"/>
<dbReference type="EMBL" id="JARGDL010000003">
    <property type="protein sequence ID" value="MDF1611304.1"/>
    <property type="molecule type" value="Genomic_DNA"/>
</dbReference>
<feature type="transmembrane region" description="Helical" evidence="7">
    <location>
        <begin position="529"/>
        <end position="550"/>
    </location>
</feature>
<feature type="transmembrane region" description="Helical" evidence="7">
    <location>
        <begin position="101"/>
        <end position="122"/>
    </location>
</feature>
<feature type="transmembrane region" description="Helical" evidence="7">
    <location>
        <begin position="394"/>
        <end position="411"/>
    </location>
</feature>
<comment type="subcellular location">
    <subcellularLocation>
        <location evidence="1">Membrane</location>
        <topology evidence="1">Multi-pass membrane protein</topology>
    </subcellularLocation>
</comment>
<evidence type="ECO:0000256" key="3">
    <source>
        <dbReference type="ARBA" id="ARBA00022448"/>
    </source>
</evidence>
<dbReference type="Proteomes" id="UP001221302">
    <property type="component" value="Unassembled WGS sequence"/>
</dbReference>
<keyword evidence="9" id="KW-1185">Reference proteome</keyword>
<reference evidence="8" key="1">
    <citation type="submission" date="2023-03" db="EMBL/GenBank/DDBJ databases">
        <title>Stygiobacter electus gen. nov., sp. nov., facultatively anaerobic thermotolerant bacterium of the class Ignavibacteria from a well of Yessentuki mineral water deposit.</title>
        <authorList>
            <person name="Podosokorskaya O.A."/>
            <person name="Elcheninov A.G."/>
            <person name="Petrova N.F."/>
            <person name="Zavarzina D.G."/>
            <person name="Kublanov I.V."/>
            <person name="Merkel A.Y."/>
        </authorList>
    </citation>
    <scope>NUCLEOTIDE SEQUENCE</scope>
    <source>
        <strain evidence="8">09-Me</strain>
    </source>
</reference>
<evidence type="ECO:0000256" key="4">
    <source>
        <dbReference type="ARBA" id="ARBA00022692"/>
    </source>
</evidence>
<dbReference type="PANTHER" id="PTHR12778">
    <property type="entry name" value="SOLUTE CARRIER FAMILY 33 ACETYL-COA TRANSPORTER -RELATED"/>
    <property type="match status" value="1"/>
</dbReference>
<organism evidence="8 9">
    <name type="scientific">Stygiobacter electus</name>
    <dbReference type="NCBI Taxonomy" id="3032292"/>
    <lineage>
        <taxon>Bacteria</taxon>
        <taxon>Pseudomonadati</taxon>
        <taxon>Ignavibacteriota</taxon>
        <taxon>Ignavibacteria</taxon>
        <taxon>Ignavibacteriales</taxon>
        <taxon>Melioribacteraceae</taxon>
        <taxon>Stygiobacter</taxon>
    </lineage>
</organism>
<feature type="transmembrane region" description="Helical" evidence="7">
    <location>
        <begin position="464"/>
        <end position="485"/>
    </location>
</feature>